<dbReference type="InterPro" id="IPR058561">
    <property type="entry name" value="Exonuc_1_C"/>
</dbReference>
<evidence type="ECO:0000313" key="6">
    <source>
        <dbReference type="Proteomes" id="UP000193224"/>
    </source>
</evidence>
<feature type="binding site" evidence="2">
    <location>
        <position position="7"/>
    </location>
    <ligand>
        <name>Mg(2+)</name>
        <dbReference type="ChEBI" id="CHEBI:18420"/>
        <label>1</label>
    </ligand>
</feature>
<feature type="binding site" evidence="1">
    <location>
        <position position="9"/>
    </location>
    <ligand>
        <name>substrate</name>
    </ligand>
</feature>
<dbReference type="InterPro" id="IPR012337">
    <property type="entry name" value="RNaseH-like_sf"/>
</dbReference>
<dbReference type="SMART" id="SM00479">
    <property type="entry name" value="EXOIII"/>
    <property type="match status" value="1"/>
</dbReference>
<dbReference type="PROSITE" id="PS51785">
    <property type="entry name" value="EXOI_C"/>
    <property type="match status" value="1"/>
</dbReference>
<dbReference type="InterPro" id="IPR023607">
    <property type="entry name" value="Exodeoxyribonuclease_I"/>
</dbReference>
<dbReference type="SUPFAM" id="SSF53098">
    <property type="entry name" value="Ribonuclease H-like"/>
    <property type="match status" value="1"/>
</dbReference>
<dbReference type="Gene3D" id="3.30.1520.20">
    <property type="entry name" value="Exonuclease ExoI, domain 2"/>
    <property type="match status" value="1"/>
</dbReference>
<dbReference type="GO" id="GO:0008310">
    <property type="term" value="F:single-stranded DNA 3'-5' DNA exonuclease activity"/>
    <property type="evidence" value="ECO:0007669"/>
    <property type="project" value="UniProtKB-EC"/>
</dbReference>
<dbReference type="GO" id="GO:0003677">
    <property type="term" value="F:DNA binding"/>
    <property type="evidence" value="ECO:0007669"/>
    <property type="project" value="UniProtKB-KW"/>
</dbReference>
<evidence type="ECO:0000256" key="2">
    <source>
        <dbReference type="PIRSR" id="PIRSR000977-2"/>
    </source>
</evidence>
<dbReference type="EMBL" id="FWXB01000016">
    <property type="protein sequence ID" value="SMC13710.1"/>
    <property type="molecule type" value="Genomic_DNA"/>
</dbReference>
<organism evidence="5 6">
    <name type="scientific">Roseovarius aestuarii</name>
    <dbReference type="NCBI Taxonomy" id="475083"/>
    <lineage>
        <taxon>Bacteria</taxon>
        <taxon>Pseudomonadati</taxon>
        <taxon>Pseudomonadota</taxon>
        <taxon>Alphaproteobacteria</taxon>
        <taxon>Rhodobacterales</taxon>
        <taxon>Roseobacteraceae</taxon>
        <taxon>Roseovarius</taxon>
    </lineage>
</organism>
<keyword evidence="2" id="KW-0479">Metal-binding</keyword>
<dbReference type="AlphaFoldDB" id="A0A1X7BW36"/>
<dbReference type="RefSeq" id="WP_085801646.1">
    <property type="nucleotide sequence ID" value="NZ_FWXB01000016.1"/>
</dbReference>
<dbReference type="InterPro" id="IPR013520">
    <property type="entry name" value="Ribonucl_H"/>
</dbReference>
<keyword evidence="6" id="KW-1185">Reference proteome</keyword>
<dbReference type="PANTHER" id="PTHR30231">
    <property type="entry name" value="DNA POLYMERASE III SUBUNIT EPSILON"/>
    <property type="match status" value="1"/>
</dbReference>
<dbReference type="InterPro" id="IPR038649">
    <property type="entry name" value="EXOI_SH3_sf"/>
</dbReference>
<proteinExistence type="predicted"/>
<dbReference type="InterPro" id="IPR034747">
    <property type="entry name" value="EXOI_SH3"/>
</dbReference>
<evidence type="ECO:0000256" key="1">
    <source>
        <dbReference type="PIRSR" id="PIRSR000977-1"/>
    </source>
</evidence>
<dbReference type="PIRSF" id="PIRSF000977">
    <property type="entry name" value="Exodeoxyribonuclease_I"/>
    <property type="match status" value="1"/>
</dbReference>
<dbReference type="InterPro" id="IPR036397">
    <property type="entry name" value="RNaseH_sf"/>
</dbReference>
<sequence>MGFVFYDTETTGTDTTFDQILQFAAIRTDDDLNELDRFETRCRLLPHVIPAPGALLATRVTPAMLIDPRLPTHYEMMLQIAEKLRAWSPAIFTGYNTLSFDEPLLRQAFYQTLQPVYLTNTNGNQRADVLRLAQATAALAPNAMAVPISARGKPTLRLDTLAPANGFAHENAHDALADVEATIYMARLIRDRAPAVWHALLPLVDKAEVKAHLNTSEPKCLVEYHMGVPSTRAVVGCGNHPKNPTMQAVFDLRRDPAEVLDLSEEDLAGETKGPNRALRTVYANKMPALVDPGLAPDLPATIGLHLPEIVRRAAVVSADNQFAARVGRVMEQRYPPFEPAQIVEQRMYEGFPSRADENRMQEFHKADWSVRAEIAEALEDDRYRELARRLVFVNAPEALTDPRRSQLQAWLRNRRHGRDGVEVGRTISGALAELDNDSSADQPPEAEAIRSWLRNLD</sequence>
<dbReference type="GO" id="GO:0005829">
    <property type="term" value="C:cytosol"/>
    <property type="evidence" value="ECO:0007669"/>
    <property type="project" value="TreeGrafter"/>
</dbReference>
<reference evidence="5 6" key="1">
    <citation type="submission" date="2017-03" db="EMBL/GenBank/DDBJ databases">
        <authorList>
            <person name="Afonso C.L."/>
            <person name="Miller P.J."/>
            <person name="Scott M.A."/>
            <person name="Spackman E."/>
            <person name="Goraichik I."/>
            <person name="Dimitrov K.M."/>
            <person name="Suarez D.L."/>
            <person name="Swayne D.E."/>
        </authorList>
    </citation>
    <scope>NUCLEOTIDE SEQUENCE [LARGE SCALE GENOMIC DNA]</scope>
    <source>
        <strain evidence="5 6">CECT 7745</strain>
    </source>
</reference>
<name>A0A1X7BW36_9RHOB</name>
<dbReference type="Pfam" id="PF00929">
    <property type="entry name" value="RNase_T"/>
    <property type="match status" value="1"/>
</dbReference>
<dbReference type="EC" id="3.1.11.1" evidence="5"/>
<dbReference type="PROSITE" id="PS51784">
    <property type="entry name" value="EXOI_SH3"/>
    <property type="match status" value="1"/>
</dbReference>
<keyword evidence="2" id="KW-0460">Magnesium</keyword>
<protein>
    <submittedName>
        <fullName evidence="5">Exodeoxyribonuclease I</fullName>
        <ecNumber evidence="5">3.1.11.1</ecNumber>
    </submittedName>
</protein>
<accession>A0A1X7BW36</accession>
<gene>
    <name evidence="5" type="primary">sbcB</name>
    <name evidence="5" type="ORF">ROA7745_03569</name>
</gene>
<feature type="domain" description="ExoI C-terminal" evidence="4">
    <location>
        <begin position="338"/>
        <end position="457"/>
    </location>
</feature>
<evidence type="ECO:0000259" key="4">
    <source>
        <dbReference type="PROSITE" id="PS51785"/>
    </source>
</evidence>
<feature type="binding site" evidence="1">
    <location>
        <position position="157"/>
    </location>
    <ligand>
        <name>substrate</name>
    </ligand>
</feature>
<feature type="binding site" evidence="2">
    <location>
        <position position="9"/>
    </location>
    <ligand>
        <name>Mg(2+)</name>
        <dbReference type="ChEBI" id="CHEBI:18420"/>
        <label>2</label>
    </ligand>
</feature>
<evidence type="ECO:0000259" key="3">
    <source>
        <dbReference type="PROSITE" id="PS51784"/>
    </source>
</evidence>
<feature type="domain" description="ExoI SH3-like" evidence="3">
    <location>
        <begin position="194"/>
        <end position="334"/>
    </location>
</feature>
<dbReference type="GO" id="GO:0046872">
    <property type="term" value="F:metal ion binding"/>
    <property type="evidence" value="ECO:0007669"/>
    <property type="project" value="UniProtKB-KW"/>
</dbReference>
<dbReference type="GO" id="GO:0045004">
    <property type="term" value="P:DNA replication proofreading"/>
    <property type="evidence" value="ECO:0007669"/>
    <property type="project" value="TreeGrafter"/>
</dbReference>
<dbReference type="Gene3D" id="1.20.1280.70">
    <property type="entry name" value="Exonuclease ExoI, domain 3"/>
    <property type="match status" value="1"/>
</dbReference>
<dbReference type="PANTHER" id="PTHR30231:SF41">
    <property type="entry name" value="DNA POLYMERASE III SUBUNIT EPSILON"/>
    <property type="match status" value="1"/>
</dbReference>
<comment type="cofactor">
    <cofactor evidence="2">
        <name>Mg(2+)</name>
        <dbReference type="ChEBI" id="CHEBI:18420"/>
    </cofactor>
    <text evidence="2">Binds 2 Mg(2+) ions per monomer.</text>
</comment>
<feature type="binding site" evidence="2">
    <location>
        <position position="178"/>
    </location>
    <ligand>
        <name>Mg(2+)</name>
        <dbReference type="ChEBI" id="CHEBI:18420"/>
        <label>2</label>
    </ligand>
</feature>
<dbReference type="Gene3D" id="3.30.420.10">
    <property type="entry name" value="Ribonuclease H-like superfamily/Ribonuclease H"/>
    <property type="match status" value="1"/>
</dbReference>
<dbReference type="Proteomes" id="UP000193224">
    <property type="component" value="Unassembled WGS sequence"/>
</dbReference>
<keyword evidence="5" id="KW-0378">Hydrolase</keyword>
<dbReference type="OrthoDB" id="9763470at2"/>
<evidence type="ECO:0000313" key="5">
    <source>
        <dbReference type="EMBL" id="SMC13710.1"/>
    </source>
</evidence>
<dbReference type="Pfam" id="PF26016">
    <property type="entry name" value="ExoI_C"/>
    <property type="match status" value="1"/>
</dbReference>